<sequence>MNVFEAINKRRDVRSFLDKPIPEEALVKVLESARLAPSAMNRQEWRFIIVKDFEVKKRLAKATIGQDFIEVAPVIIVACGIDHGQLMPNGISYVPVDVTIALDHITLVAVEVGLGTCWIGEFKEDEVKKILKIPVGVRVIQLMPIGYPVKGIYPKKNRLPITSIVKNEHW</sequence>
<evidence type="ECO:0000259" key="4">
    <source>
        <dbReference type="Pfam" id="PF14512"/>
    </source>
</evidence>
<evidence type="ECO:0000256" key="1">
    <source>
        <dbReference type="ARBA" id="ARBA00007118"/>
    </source>
</evidence>
<reference evidence="5 6" key="1">
    <citation type="submission" date="2015-06" db="EMBL/GenBank/DDBJ databases">
        <title>New insights into the roles of widespread benthic archaea in carbon and nitrogen cycling.</title>
        <authorList>
            <person name="Lazar C.S."/>
            <person name="Baker B.J."/>
            <person name="Seitz K.W."/>
            <person name="Hyde A.S."/>
            <person name="Dick G.J."/>
            <person name="Hinrichs K.-U."/>
            <person name="Teske A.P."/>
        </authorList>
    </citation>
    <scope>NUCLEOTIDE SEQUENCE [LARGE SCALE GENOMIC DNA]</scope>
    <source>
        <strain evidence="5">SG8-32-1</strain>
    </source>
</reference>
<feature type="domain" description="Nitroreductase" evidence="3">
    <location>
        <begin position="7"/>
        <end position="65"/>
    </location>
</feature>
<gene>
    <name evidence="5" type="ORF">AC477_03225</name>
</gene>
<proteinExistence type="inferred from homology"/>
<evidence type="ECO:0000313" key="6">
    <source>
        <dbReference type="Proteomes" id="UP000037237"/>
    </source>
</evidence>
<comment type="caution">
    <text evidence="5">The sequence shown here is derived from an EMBL/GenBank/DDBJ whole genome shotgun (WGS) entry which is preliminary data.</text>
</comment>
<name>A0A0M0BUF4_9ARCH</name>
<feature type="domain" description="Putative nitroreductase TM1586" evidence="4">
    <location>
        <begin position="102"/>
        <end position="168"/>
    </location>
</feature>
<keyword evidence="2" id="KW-0560">Oxidoreductase</keyword>
<evidence type="ECO:0000259" key="3">
    <source>
        <dbReference type="Pfam" id="PF00881"/>
    </source>
</evidence>
<dbReference type="InterPro" id="IPR029479">
    <property type="entry name" value="Nitroreductase"/>
</dbReference>
<dbReference type="InterPro" id="IPR029478">
    <property type="entry name" value="TM1586_NiRdase"/>
</dbReference>
<evidence type="ECO:0000313" key="5">
    <source>
        <dbReference type="EMBL" id="KON32263.1"/>
    </source>
</evidence>
<dbReference type="SUPFAM" id="SSF55469">
    <property type="entry name" value="FMN-dependent nitroreductase-like"/>
    <property type="match status" value="1"/>
</dbReference>
<dbReference type="EMBL" id="LFWU01000073">
    <property type="protein sequence ID" value="KON32263.1"/>
    <property type="molecule type" value="Genomic_DNA"/>
</dbReference>
<protein>
    <submittedName>
        <fullName evidence="5">Nitroreductase</fullName>
    </submittedName>
</protein>
<dbReference type="PANTHER" id="PTHR43673:SF10">
    <property type="entry name" value="NADH DEHYDROGENASE_NAD(P)H NITROREDUCTASE XCC3605-RELATED"/>
    <property type="match status" value="1"/>
</dbReference>
<dbReference type="Pfam" id="PF00881">
    <property type="entry name" value="Nitroreductase"/>
    <property type="match status" value="1"/>
</dbReference>
<dbReference type="AlphaFoldDB" id="A0A0M0BUF4"/>
<dbReference type="GO" id="GO:0016491">
    <property type="term" value="F:oxidoreductase activity"/>
    <property type="evidence" value="ECO:0007669"/>
    <property type="project" value="UniProtKB-KW"/>
</dbReference>
<accession>A0A0M0BUF4</accession>
<comment type="similarity">
    <text evidence="1">Belongs to the nitroreductase family.</text>
</comment>
<dbReference type="Gene3D" id="3.40.109.10">
    <property type="entry name" value="NADH Oxidase"/>
    <property type="match status" value="1"/>
</dbReference>
<evidence type="ECO:0000256" key="2">
    <source>
        <dbReference type="ARBA" id="ARBA00023002"/>
    </source>
</evidence>
<dbReference type="PANTHER" id="PTHR43673">
    <property type="entry name" value="NAD(P)H NITROREDUCTASE YDGI-RELATED"/>
    <property type="match status" value="1"/>
</dbReference>
<dbReference type="Proteomes" id="UP000037237">
    <property type="component" value="Unassembled WGS sequence"/>
</dbReference>
<organism evidence="5 6">
    <name type="scientific">miscellaneous Crenarchaeota group-1 archaeon SG8-32-1</name>
    <dbReference type="NCBI Taxonomy" id="1685124"/>
    <lineage>
        <taxon>Archaea</taxon>
        <taxon>Candidatus Bathyarchaeota</taxon>
        <taxon>MCG-1</taxon>
    </lineage>
</organism>
<dbReference type="Pfam" id="PF14512">
    <property type="entry name" value="TM1586_NiRdase"/>
    <property type="match status" value="1"/>
</dbReference>
<dbReference type="InterPro" id="IPR000415">
    <property type="entry name" value="Nitroreductase-like"/>
</dbReference>